<evidence type="ECO:0000256" key="1">
    <source>
        <dbReference type="ARBA" id="ARBA00022729"/>
    </source>
</evidence>
<evidence type="ECO:0000313" key="3">
    <source>
        <dbReference type="EMBL" id="GAB0056443.1"/>
    </source>
</evidence>
<reference evidence="3 4" key="1">
    <citation type="submission" date="2024-09" db="EMBL/GenBank/DDBJ databases">
        <title>Draft genome sequence of Candidatus Magnetaquicoccaceae bacterium FCR-1.</title>
        <authorList>
            <person name="Shimoshige H."/>
            <person name="Shimamura S."/>
            <person name="Taoka A."/>
            <person name="Kobayashi H."/>
            <person name="Maekawa T."/>
        </authorList>
    </citation>
    <scope>NUCLEOTIDE SEQUENCE [LARGE SCALE GENOMIC DNA]</scope>
    <source>
        <strain evidence="3 4">FCR-1</strain>
    </source>
</reference>
<dbReference type="PANTHER" id="PTHR30535">
    <property type="entry name" value="VITAMIN B12-BINDING PROTEIN"/>
    <property type="match status" value="1"/>
</dbReference>
<dbReference type="Proteomes" id="UP001628193">
    <property type="component" value="Unassembled WGS sequence"/>
</dbReference>
<dbReference type="PANTHER" id="PTHR30535:SF34">
    <property type="entry name" value="MOLYBDATE-BINDING PROTEIN MOLA"/>
    <property type="match status" value="1"/>
</dbReference>
<name>A0ABQ0C6C8_9PROT</name>
<dbReference type="NCBIfam" id="NF038402">
    <property type="entry name" value="TroA_like"/>
    <property type="match status" value="1"/>
</dbReference>
<dbReference type="Pfam" id="PF01497">
    <property type="entry name" value="Peripla_BP_2"/>
    <property type="match status" value="1"/>
</dbReference>
<dbReference type="PROSITE" id="PS50983">
    <property type="entry name" value="FE_B12_PBP"/>
    <property type="match status" value="1"/>
</dbReference>
<evidence type="ECO:0000313" key="4">
    <source>
        <dbReference type="Proteomes" id="UP001628193"/>
    </source>
</evidence>
<evidence type="ECO:0000259" key="2">
    <source>
        <dbReference type="PROSITE" id="PS50983"/>
    </source>
</evidence>
<dbReference type="InterPro" id="IPR002491">
    <property type="entry name" value="ABC_transptr_periplasmic_BD"/>
</dbReference>
<keyword evidence="1" id="KW-0732">Signal</keyword>
<organism evidence="3 4">
    <name type="scientific">Candidatus Magnetaquiglobus chichijimensis</name>
    <dbReference type="NCBI Taxonomy" id="3141448"/>
    <lineage>
        <taxon>Bacteria</taxon>
        <taxon>Pseudomonadati</taxon>
        <taxon>Pseudomonadota</taxon>
        <taxon>Magnetococcia</taxon>
        <taxon>Magnetococcales</taxon>
        <taxon>Candidatus Magnetaquicoccaceae</taxon>
        <taxon>Candidatus Magnetaquiglobus</taxon>
    </lineage>
</organism>
<dbReference type="RefSeq" id="WP_420904150.1">
    <property type="nucleotide sequence ID" value="NZ_BAAFGK010000002.1"/>
</dbReference>
<feature type="domain" description="Fe/B12 periplasmic-binding" evidence="2">
    <location>
        <begin position="36"/>
        <end position="289"/>
    </location>
</feature>
<dbReference type="EMBL" id="BAAFGK010000002">
    <property type="protein sequence ID" value="GAB0056443.1"/>
    <property type="molecule type" value="Genomic_DNA"/>
</dbReference>
<protein>
    <submittedName>
        <fullName evidence="3">Vitamin B12 transport system substrate-binding</fullName>
    </submittedName>
</protein>
<dbReference type="Gene3D" id="3.40.50.1980">
    <property type="entry name" value="Nitrogenase molybdenum iron protein domain"/>
    <property type="match status" value="2"/>
</dbReference>
<gene>
    <name evidence="3" type="primary">btuF</name>
    <name evidence="3" type="ORF">SIID45300_00750</name>
</gene>
<keyword evidence="4" id="KW-1185">Reference proteome</keyword>
<dbReference type="InterPro" id="IPR050902">
    <property type="entry name" value="ABC_Transporter_SBP"/>
</dbReference>
<accession>A0ABQ0C6C8</accession>
<sequence>MWRGDAGRLARLLLILWLGWCGAVVAAPTDPPFPRRIVALAPNLTELLFAVGAGGQLVAVADYSDHPPDARAIPRIGGYDRFDPEAVIAARPDLVIGWPGGNPEHLLESLKRFGLTVWLLDPRRLDDIPAALETLASLTGHKDQGDQQAAAFRERLERLRSRPRQGEPVRVFYQVWHEPLMTVNGDHLISDVIRLCGGENIFADLPGLAPVIDLEAVLARDPEAIVASGMDASRPEWLDRWQRWSPLLAVRRGNLFFVPPDLLQRHTPRILDGAELLCDQMAQARQRRGR</sequence>
<proteinExistence type="predicted"/>
<dbReference type="CDD" id="cd01144">
    <property type="entry name" value="BtuF"/>
    <property type="match status" value="1"/>
</dbReference>
<comment type="caution">
    <text evidence="3">The sequence shown here is derived from an EMBL/GenBank/DDBJ whole genome shotgun (WGS) entry which is preliminary data.</text>
</comment>
<dbReference type="SUPFAM" id="SSF53807">
    <property type="entry name" value="Helical backbone' metal receptor"/>
    <property type="match status" value="1"/>
</dbReference>
<dbReference type="InterPro" id="IPR054828">
    <property type="entry name" value="Vit_B12_bind_prot"/>
</dbReference>